<feature type="region of interest" description="Disordered" evidence="1">
    <location>
        <begin position="162"/>
        <end position="255"/>
    </location>
</feature>
<dbReference type="Proteomes" id="UP000254150">
    <property type="component" value="Unassembled WGS sequence"/>
</dbReference>
<reference evidence="2 3" key="1">
    <citation type="submission" date="2018-06" db="EMBL/GenBank/DDBJ databases">
        <authorList>
            <consortium name="Pathogen Informatics"/>
            <person name="Doyle S."/>
        </authorList>
    </citation>
    <scope>NUCLEOTIDE SEQUENCE [LARGE SCALE GENOMIC DNA]</scope>
    <source>
        <strain evidence="2 3">NCTC7807</strain>
    </source>
</reference>
<dbReference type="AlphaFoldDB" id="A0A380PA40"/>
<evidence type="ECO:0000313" key="3">
    <source>
        <dbReference type="Proteomes" id="UP000254150"/>
    </source>
</evidence>
<protein>
    <submittedName>
        <fullName evidence="2">Alanine racemase</fullName>
    </submittedName>
</protein>
<dbReference type="EMBL" id="UHID01000008">
    <property type="protein sequence ID" value="SUP61965.1"/>
    <property type="molecule type" value="Genomic_DNA"/>
</dbReference>
<gene>
    <name evidence="2" type="ORF">NCTC7807_05124</name>
</gene>
<evidence type="ECO:0000313" key="2">
    <source>
        <dbReference type="EMBL" id="SUP61965.1"/>
    </source>
</evidence>
<name>A0A380PA40_STRGR</name>
<feature type="compositionally biased region" description="Basic residues" evidence="1">
    <location>
        <begin position="217"/>
        <end position="226"/>
    </location>
</feature>
<evidence type="ECO:0000256" key="1">
    <source>
        <dbReference type="SAM" id="MobiDB-lite"/>
    </source>
</evidence>
<feature type="region of interest" description="Disordered" evidence="1">
    <location>
        <begin position="1"/>
        <end position="41"/>
    </location>
</feature>
<sequence length="279" mass="29137">MTTRWENRARTASATPDRAVAPARADEVTAGPGRSGAPAFSLPEVPWRAAELKGVAVGSPAVGTTTVARLARGEVPASRVTLLAGFPAHLGLIDEVLAGLATGAPPAARVEVGAWPWPAGGRARVGARPFPAHTARAARDEARAAVARPRPHLVSVTAYEGRLAGTGAARPGQGRRHRPHHRPADRGCPEPPGADLPPARPAPGTDAPQRALPLRRPAGRHRRCPARRGGDQVGPRPANRADCEHPSASRLVVGGRVADTVPAYRATTQDVSDRQPRKV</sequence>
<accession>A0A380PA40</accession>
<organism evidence="2 3">
    <name type="scientific">Streptomyces griseus</name>
    <dbReference type="NCBI Taxonomy" id="1911"/>
    <lineage>
        <taxon>Bacteria</taxon>
        <taxon>Bacillati</taxon>
        <taxon>Actinomycetota</taxon>
        <taxon>Actinomycetes</taxon>
        <taxon>Kitasatosporales</taxon>
        <taxon>Streptomycetaceae</taxon>
        <taxon>Streptomyces</taxon>
    </lineage>
</organism>
<proteinExistence type="predicted"/>
<feature type="compositionally biased region" description="Pro residues" evidence="1">
    <location>
        <begin position="189"/>
        <end position="201"/>
    </location>
</feature>